<evidence type="ECO:0000313" key="2">
    <source>
        <dbReference type="EMBL" id="MBR0574912.1"/>
    </source>
</evidence>
<gene>
    <name evidence="2" type="ORF">KCG48_01020</name>
</gene>
<keyword evidence="1" id="KW-0732">Signal</keyword>
<dbReference type="EMBL" id="JAGSCS010000001">
    <property type="protein sequence ID" value="MBR0574912.1"/>
    <property type="molecule type" value="Genomic_DNA"/>
</dbReference>
<dbReference type="RefSeq" id="WP_211799425.1">
    <property type="nucleotide sequence ID" value="NZ_JAGSCS010000001.1"/>
</dbReference>
<protein>
    <recommendedName>
        <fullName evidence="4">Lipoprotein</fullName>
    </recommendedName>
</protein>
<dbReference type="AlphaFoldDB" id="A0A941CLP5"/>
<feature type="chain" id="PRO_5039070958" description="Lipoprotein" evidence="1">
    <location>
        <begin position="21"/>
        <end position="113"/>
    </location>
</feature>
<dbReference type="PROSITE" id="PS51257">
    <property type="entry name" value="PROKAR_LIPOPROTEIN"/>
    <property type="match status" value="1"/>
</dbReference>
<keyword evidence="3" id="KW-1185">Reference proteome</keyword>
<evidence type="ECO:0000313" key="3">
    <source>
        <dbReference type="Proteomes" id="UP000675379"/>
    </source>
</evidence>
<accession>A0A941CLP5</accession>
<reference evidence="2" key="1">
    <citation type="submission" date="2021-04" db="EMBL/GenBank/DDBJ databases">
        <title>Proteiniclasticum sedimins sp. nov., an obligate anaerobic bacterium isolated from anaerobic sludge.</title>
        <authorList>
            <person name="Liu J."/>
        </authorList>
    </citation>
    <scope>NUCLEOTIDE SEQUENCE</scope>
    <source>
        <strain evidence="2">BAD-10</strain>
    </source>
</reference>
<dbReference type="Proteomes" id="UP000675379">
    <property type="component" value="Unassembled WGS sequence"/>
</dbReference>
<organism evidence="2 3">
    <name type="scientific">Proteiniclasticum sediminis</name>
    <dbReference type="NCBI Taxonomy" id="2804028"/>
    <lineage>
        <taxon>Bacteria</taxon>
        <taxon>Bacillati</taxon>
        <taxon>Bacillota</taxon>
        <taxon>Clostridia</taxon>
        <taxon>Eubacteriales</taxon>
        <taxon>Clostridiaceae</taxon>
        <taxon>Proteiniclasticum</taxon>
    </lineage>
</organism>
<feature type="signal peptide" evidence="1">
    <location>
        <begin position="1"/>
        <end position="20"/>
    </location>
</feature>
<sequence length="113" mass="12462">MKTPVIFLILLLFASFAGCAKIGKAPEEELRTLAYESLSKEEQQTTLDWTKAPVVTIKPPNSLLIWSPQGSLDLKGREVVVVSFNTTQDPLLGPIQVFLDVTTHEILGKGLRL</sequence>
<evidence type="ECO:0008006" key="4">
    <source>
        <dbReference type="Google" id="ProtNLM"/>
    </source>
</evidence>
<name>A0A941CLP5_9CLOT</name>
<evidence type="ECO:0000256" key="1">
    <source>
        <dbReference type="SAM" id="SignalP"/>
    </source>
</evidence>
<comment type="caution">
    <text evidence="2">The sequence shown here is derived from an EMBL/GenBank/DDBJ whole genome shotgun (WGS) entry which is preliminary data.</text>
</comment>
<proteinExistence type="predicted"/>